<dbReference type="InterPro" id="IPR042100">
    <property type="entry name" value="Bug_dom1"/>
</dbReference>
<evidence type="ECO:0000313" key="4">
    <source>
        <dbReference type="Proteomes" id="UP000739565"/>
    </source>
</evidence>
<dbReference type="PIRSF" id="PIRSF017082">
    <property type="entry name" value="YflP"/>
    <property type="match status" value="1"/>
</dbReference>
<dbReference type="Proteomes" id="UP000739565">
    <property type="component" value="Unassembled WGS sequence"/>
</dbReference>
<dbReference type="PANTHER" id="PTHR42928">
    <property type="entry name" value="TRICARBOXYLATE-BINDING PROTEIN"/>
    <property type="match status" value="1"/>
</dbReference>
<keyword evidence="2" id="KW-0732">Signal</keyword>
<sequence length="321" mass="33698">MRLIKTMLAAAITLSAIGTTAHAEYPDKPIKMLVGYAPGGAADKLIRPITDRLSKILKQPIVIDYKPGAGASLAADLTSKAPADGYTLHITDSGPMTILPHMRKLGYDPLTSFTPISMVGGGGVVVVVLPTSKATDIKTLVELAKKDPKNWSYGTSGIGGVGHLAGEQFKAAAKLDIAHIPYKGGNPALAELLGGHVPVLFSSLGAAATQIQSGKLRALADTSSKRSSMFPDVPTMAEAGFPGFDATIWFGIVGPAGLPKEVMNKLVPALASIMKDPEVIAAIKREGYEPMPFTPQQTADRIKSDFALWGKTVKDSNIKAD</sequence>
<dbReference type="Pfam" id="PF03401">
    <property type="entry name" value="TctC"/>
    <property type="match status" value="1"/>
</dbReference>
<feature type="chain" id="PRO_5037647891" evidence="2">
    <location>
        <begin position="24"/>
        <end position="321"/>
    </location>
</feature>
<dbReference type="EMBL" id="JAHXRI010000007">
    <property type="protein sequence ID" value="MBZ1350775.1"/>
    <property type="molecule type" value="Genomic_DNA"/>
</dbReference>
<accession>A0A953NCH6</accession>
<name>A0A953NCH6_9BURK</name>
<dbReference type="RefSeq" id="WP_259661185.1">
    <property type="nucleotide sequence ID" value="NZ_JAHXRI010000007.1"/>
</dbReference>
<keyword evidence="4" id="KW-1185">Reference proteome</keyword>
<proteinExistence type="inferred from homology"/>
<gene>
    <name evidence="3" type="ORF">KZZ10_08970</name>
</gene>
<feature type="signal peptide" evidence="2">
    <location>
        <begin position="1"/>
        <end position="23"/>
    </location>
</feature>
<evidence type="ECO:0000313" key="3">
    <source>
        <dbReference type="EMBL" id="MBZ1350775.1"/>
    </source>
</evidence>
<dbReference type="AlphaFoldDB" id="A0A953NCH6"/>
<dbReference type="Gene3D" id="3.40.190.150">
    <property type="entry name" value="Bordetella uptake gene, domain 1"/>
    <property type="match status" value="1"/>
</dbReference>
<dbReference type="PANTHER" id="PTHR42928:SF5">
    <property type="entry name" value="BLR1237 PROTEIN"/>
    <property type="match status" value="1"/>
</dbReference>
<dbReference type="CDD" id="cd07012">
    <property type="entry name" value="PBP2_Bug_TTT"/>
    <property type="match status" value="1"/>
</dbReference>
<evidence type="ECO:0000256" key="1">
    <source>
        <dbReference type="ARBA" id="ARBA00006987"/>
    </source>
</evidence>
<reference evidence="3" key="1">
    <citation type="submission" date="2021-07" db="EMBL/GenBank/DDBJ databases">
        <title>New genus and species of the family Alcaligenaceae.</title>
        <authorList>
            <person name="Hahn M.W."/>
        </authorList>
    </citation>
    <scope>NUCLEOTIDE SEQUENCE</scope>
    <source>
        <strain evidence="3">LF4-65</strain>
    </source>
</reference>
<comment type="similarity">
    <text evidence="1">Belongs to the UPF0065 (bug) family.</text>
</comment>
<dbReference type="InterPro" id="IPR005064">
    <property type="entry name" value="BUG"/>
</dbReference>
<dbReference type="Gene3D" id="3.40.190.10">
    <property type="entry name" value="Periplasmic binding protein-like II"/>
    <property type="match status" value="1"/>
</dbReference>
<comment type="caution">
    <text evidence="3">The sequence shown here is derived from an EMBL/GenBank/DDBJ whole genome shotgun (WGS) entry which is preliminary data.</text>
</comment>
<evidence type="ECO:0000256" key="2">
    <source>
        <dbReference type="SAM" id="SignalP"/>
    </source>
</evidence>
<organism evidence="3 4">
    <name type="scientific">Zwartia hollandica</name>
    <dbReference type="NCBI Taxonomy" id="324606"/>
    <lineage>
        <taxon>Bacteria</taxon>
        <taxon>Pseudomonadati</taxon>
        <taxon>Pseudomonadota</taxon>
        <taxon>Betaproteobacteria</taxon>
        <taxon>Burkholderiales</taxon>
        <taxon>Alcaligenaceae</taxon>
        <taxon>Zwartia</taxon>
    </lineage>
</organism>
<dbReference type="SUPFAM" id="SSF53850">
    <property type="entry name" value="Periplasmic binding protein-like II"/>
    <property type="match status" value="1"/>
</dbReference>
<protein>
    <submittedName>
        <fullName evidence="3">Tripartite tricarboxylate transporter substrate binding protein</fullName>
    </submittedName>
</protein>